<sequence length="128" mass="14260">MKQEIIITDLAEIKGVAKEISLFTTRRKNILIRIPHLTEEENSQLEAKVTKHYSACGCGQGRISGVITLVGYVLLVLTGIISIYELGVLNTILLYFACSIVTMLIGKIYGLWNARKALLKLVNELQIK</sequence>
<organism evidence="2 3">
    <name type="scientific">Marivirga aurantiaca</name>
    <dbReference type="NCBI Taxonomy" id="2802615"/>
    <lineage>
        <taxon>Bacteria</taxon>
        <taxon>Pseudomonadati</taxon>
        <taxon>Bacteroidota</taxon>
        <taxon>Cytophagia</taxon>
        <taxon>Cytophagales</taxon>
        <taxon>Marivirgaceae</taxon>
        <taxon>Marivirga</taxon>
    </lineage>
</organism>
<dbReference type="AlphaFoldDB" id="A0A934X0A2"/>
<dbReference type="RefSeq" id="WP_201431751.1">
    <property type="nucleotide sequence ID" value="NZ_JAEQBW010000006.1"/>
</dbReference>
<reference evidence="2" key="1">
    <citation type="submission" date="2021-01" db="EMBL/GenBank/DDBJ databases">
        <title>Marivirga aurantiaca sp. nov., isolated from intertidal surface sediments.</title>
        <authorList>
            <person name="Zhang M."/>
        </authorList>
    </citation>
    <scope>NUCLEOTIDE SEQUENCE</scope>
    <source>
        <strain evidence="2">S37H4</strain>
    </source>
</reference>
<dbReference type="EMBL" id="JAEQBW010000006">
    <property type="protein sequence ID" value="MBK6266070.1"/>
    <property type="molecule type" value="Genomic_DNA"/>
</dbReference>
<proteinExistence type="predicted"/>
<evidence type="ECO:0000256" key="1">
    <source>
        <dbReference type="SAM" id="Phobius"/>
    </source>
</evidence>
<keyword evidence="3" id="KW-1185">Reference proteome</keyword>
<gene>
    <name evidence="2" type="ORF">JKA74_13585</name>
</gene>
<evidence type="ECO:0000313" key="2">
    <source>
        <dbReference type="EMBL" id="MBK6266070.1"/>
    </source>
</evidence>
<evidence type="ECO:0000313" key="3">
    <source>
        <dbReference type="Proteomes" id="UP000611723"/>
    </source>
</evidence>
<keyword evidence="1" id="KW-1133">Transmembrane helix</keyword>
<dbReference type="Proteomes" id="UP000611723">
    <property type="component" value="Unassembled WGS sequence"/>
</dbReference>
<keyword evidence="1" id="KW-0812">Transmembrane</keyword>
<name>A0A934X0A2_9BACT</name>
<feature type="transmembrane region" description="Helical" evidence="1">
    <location>
        <begin position="92"/>
        <end position="112"/>
    </location>
</feature>
<protein>
    <submittedName>
        <fullName evidence="2">Uncharacterized protein</fullName>
    </submittedName>
</protein>
<comment type="caution">
    <text evidence="2">The sequence shown here is derived from an EMBL/GenBank/DDBJ whole genome shotgun (WGS) entry which is preliminary data.</text>
</comment>
<keyword evidence="1" id="KW-0472">Membrane</keyword>
<feature type="transmembrane region" description="Helical" evidence="1">
    <location>
        <begin position="66"/>
        <end position="86"/>
    </location>
</feature>
<accession>A0A934X0A2</accession>